<proteinExistence type="predicted"/>
<dbReference type="SUPFAM" id="SSF57701">
    <property type="entry name" value="Zn2/Cys6 DNA-binding domain"/>
    <property type="match status" value="1"/>
</dbReference>
<comment type="caution">
    <text evidence="9">The sequence shown here is derived from an EMBL/GenBank/DDBJ whole genome shotgun (WGS) entry which is preliminary data.</text>
</comment>
<dbReference type="Pfam" id="PF00172">
    <property type="entry name" value="Zn_clus"/>
    <property type="match status" value="1"/>
</dbReference>
<feature type="domain" description="Zn(2)-C6 fungal-type" evidence="8">
    <location>
        <begin position="8"/>
        <end position="36"/>
    </location>
</feature>
<dbReference type="Pfam" id="PF04082">
    <property type="entry name" value="Fungal_trans"/>
    <property type="match status" value="1"/>
</dbReference>
<dbReference type="InterPro" id="IPR001138">
    <property type="entry name" value="Zn2Cys6_DnaBD"/>
</dbReference>
<dbReference type="PROSITE" id="PS50048">
    <property type="entry name" value="ZN2_CY6_FUNGAL_2"/>
    <property type="match status" value="1"/>
</dbReference>
<gene>
    <name evidence="9" type="ORF">F5X68DRAFT_244805</name>
</gene>
<dbReference type="SMART" id="SM00906">
    <property type="entry name" value="Fungal_trans"/>
    <property type="match status" value="1"/>
</dbReference>
<sequence length="648" mass="71396">MSDKSILACKRCKVKKLKCDAEPKTCANCNKAGSVCLQVDSRSKREFRRGYVEELVERIETLKRAEQHRLEKRTSRGQFDPISPTSSNAEVTYHGVGSVINMVRIVEAAVPSPTAPPSASVAPPLTSMHVAYATTMADPGRQPVTPAALPSEDVAQSLFSSYLDGLHLLHPFLQRSMVLHELHETYARPEARNSQSLFRVNMIFALGSVSLFRGGLHHVSPMEYYAAAMQHADAAMGLNGLLHIQAILLVLIFSLQHDVGVGNKWDLARVAMRMCIESDFHRSSRNPDPMAEQMRRRVFWACYIADRHSSSVLGRPLALQDHDIQVELPVDADDDLIESRREEDQMLRGPSEVAAQLHQIGLRRITARIGTQLYRQMPSRTPRDLQAAVSAIEADLDHWREMFPVVAEPRTVYETSQWRDLNYFRERLKCYRLLVLTGGDPEDGHGNGSLASNLTRALHDADQIARLYQSLHTADKLILNWTCVHDMMSAGFSTLCCSIALRQLSATMPGTSETILAVIGILEYIAERWAPVRSHLEAFRSLARRVAESDQQGVHQNEPRAFTTTAVTNAAGFGTDEAGPDTAVDGFGGEGAFAGGANMWDAAMAAFLDAPLDLDSIEWGAIDWGAMEILAGDMTGGLPVGDLEGDGV</sequence>
<dbReference type="InterPro" id="IPR007219">
    <property type="entry name" value="XnlR_reg_dom"/>
</dbReference>
<dbReference type="GO" id="GO:0043565">
    <property type="term" value="F:sequence-specific DNA binding"/>
    <property type="evidence" value="ECO:0007669"/>
    <property type="project" value="TreeGrafter"/>
</dbReference>
<dbReference type="GO" id="GO:0006351">
    <property type="term" value="P:DNA-templated transcription"/>
    <property type="evidence" value="ECO:0007669"/>
    <property type="project" value="InterPro"/>
</dbReference>
<evidence type="ECO:0000313" key="10">
    <source>
        <dbReference type="Proteomes" id="UP000770015"/>
    </source>
</evidence>
<dbReference type="Gene3D" id="4.10.240.10">
    <property type="entry name" value="Zn(2)-C6 fungal-type DNA-binding domain"/>
    <property type="match status" value="1"/>
</dbReference>
<keyword evidence="4" id="KW-0805">Transcription regulation</keyword>
<evidence type="ECO:0000259" key="8">
    <source>
        <dbReference type="PROSITE" id="PS50048"/>
    </source>
</evidence>
<dbReference type="GO" id="GO:0000981">
    <property type="term" value="F:DNA-binding transcription factor activity, RNA polymerase II-specific"/>
    <property type="evidence" value="ECO:0007669"/>
    <property type="project" value="InterPro"/>
</dbReference>
<dbReference type="Proteomes" id="UP000770015">
    <property type="component" value="Unassembled WGS sequence"/>
</dbReference>
<dbReference type="AlphaFoldDB" id="A0A9P8V6L8"/>
<comment type="subcellular location">
    <subcellularLocation>
        <location evidence="1">Nucleus</location>
    </subcellularLocation>
</comment>
<evidence type="ECO:0000256" key="6">
    <source>
        <dbReference type="ARBA" id="ARBA00023163"/>
    </source>
</evidence>
<dbReference type="GO" id="GO:0045944">
    <property type="term" value="P:positive regulation of transcription by RNA polymerase II"/>
    <property type="evidence" value="ECO:0007669"/>
    <property type="project" value="TreeGrafter"/>
</dbReference>
<dbReference type="SMART" id="SM00066">
    <property type="entry name" value="GAL4"/>
    <property type="match status" value="1"/>
</dbReference>
<evidence type="ECO:0000256" key="3">
    <source>
        <dbReference type="ARBA" id="ARBA00022833"/>
    </source>
</evidence>
<evidence type="ECO:0000256" key="2">
    <source>
        <dbReference type="ARBA" id="ARBA00022723"/>
    </source>
</evidence>
<dbReference type="InterPro" id="IPR052202">
    <property type="entry name" value="Yeast_MetPath_Reg"/>
</dbReference>
<dbReference type="InterPro" id="IPR036864">
    <property type="entry name" value="Zn2-C6_fun-type_DNA-bd_sf"/>
</dbReference>
<evidence type="ECO:0000256" key="5">
    <source>
        <dbReference type="ARBA" id="ARBA00023125"/>
    </source>
</evidence>
<keyword evidence="5" id="KW-0238">DNA-binding</keyword>
<evidence type="ECO:0000256" key="4">
    <source>
        <dbReference type="ARBA" id="ARBA00023015"/>
    </source>
</evidence>
<dbReference type="CDD" id="cd00067">
    <property type="entry name" value="GAL4"/>
    <property type="match status" value="1"/>
</dbReference>
<keyword evidence="6" id="KW-0804">Transcription</keyword>
<keyword evidence="3" id="KW-0862">Zinc</keyword>
<dbReference type="GO" id="GO:0008270">
    <property type="term" value="F:zinc ion binding"/>
    <property type="evidence" value="ECO:0007669"/>
    <property type="project" value="InterPro"/>
</dbReference>
<dbReference type="PANTHER" id="PTHR47782">
    <property type="entry name" value="ZN(II)2CYS6 TRANSCRIPTION FACTOR (EUROFUNG)-RELATED"/>
    <property type="match status" value="1"/>
</dbReference>
<protein>
    <submittedName>
        <fullName evidence="9">Fungal-specific transcription factor domain-containing protein</fullName>
    </submittedName>
</protein>
<evidence type="ECO:0000256" key="7">
    <source>
        <dbReference type="ARBA" id="ARBA00023242"/>
    </source>
</evidence>
<dbReference type="PROSITE" id="PS00463">
    <property type="entry name" value="ZN2_CY6_FUNGAL_1"/>
    <property type="match status" value="1"/>
</dbReference>
<organism evidence="9 10">
    <name type="scientific">Plectosphaerella plurivora</name>
    <dbReference type="NCBI Taxonomy" id="936078"/>
    <lineage>
        <taxon>Eukaryota</taxon>
        <taxon>Fungi</taxon>
        <taxon>Dikarya</taxon>
        <taxon>Ascomycota</taxon>
        <taxon>Pezizomycotina</taxon>
        <taxon>Sordariomycetes</taxon>
        <taxon>Hypocreomycetidae</taxon>
        <taxon>Glomerellales</taxon>
        <taxon>Plectosphaerellaceae</taxon>
        <taxon>Plectosphaerella</taxon>
    </lineage>
</organism>
<dbReference type="CDD" id="cd12148">
    <property type="entry name" value="fungal_TF_MHR"/>
    <property type="match status" value="1"/>
</dbReference>
<dbReference type="PANTHER" id="PTHR47782:SF12">
    <property type="entry name" value="ZN(II)2CYS6 TRANSCRIPTION FACTOR (EUROFUNG)"/>
    <property type="match status" value="1"/>
</dbReference>
<accession>A0A9P8V6L8</accession>
<name>A0A9P8V6L8_9PEZI</name>
<evidence type="ECO:0000313" key="9">
    <source>
        <dbReference type="EMBL" id="KAH6679899.1"/>
    </source>
</evidence>
<keyword evidence="7" id="KW-0539">Nucleus</keyword>
<dbReference type="GO" id="GO:0005634">
    <property type="term" value="C:nucleus"/>
    <property type="evidence" value="ECO:0007669"/>
    <property type="project" value="UniProtKB-SubCell"/>
</dbReference>
<evidence type="ECO:0000256" key="1">
    <source>
        <dbReference type="ARBA" id="ARBA00004123"/>
    </source>
</evidence>
<reference evidence="9" key="1">
    <citation type="journal article" date="2021" name="Nat. Commun.">
        <title>Genetic determinants of endophytism in the Arabidopsis root mycobiome.</title>
        <authorList>
            <person name="Mesny F."/>
            <person name="Miyauchi S."/>
            <person name="Thiergart T."/>
            <person name="Pickel B."/>
            <person name="Atanasova L."/>
            <person name="Karlsson M."/>
            <person name="Huettel B."/>
            <person name="Barry K.W."/>
            <person name="Haridas S."/>
            <person name="Chen C."/>
            <person name="Bauer D."/>
            <person name="Andreopoulos W."/>
            <person name="Pangilinan J."/>
            <person name="LaButti K."/>
            <person name="Riley R."/>
            <person name="Lipzen A."/>
            <person name="Clum A."/>
            <person name="Drula E."/>
            <person name="Henrissat B."/>
            <person name="Kohler A."/>
            <person name="Grigoriev I.V."/>
            <person name="Martin F.M."/>
            <person name="Hacquard S."/>
        </authorList>
    </citation>
    <scope>NUCLEOTIDE SEQUENCE</scope>
    <source>
        <strain evidence="9">MPI-SDFR-AT-0117</strain>
    </source>
</reference>
<keyword evidence="10" id="KW-1185">Reference proteome</keyword>
<dbReference type="OrthoDB" id="5296287at2759"/>
<keyword evidence="2" id="KW-0479">Metal-binding</keyword>
<dbReference type="EMBL" id="JAGSXJ010000020">
    <property type="protein sequence ID" value="KAH6679899.1"/>
    <property type="molecule type" value="Genomic_DNA"/>
</dbReference>